<dbReference type="PROSITE" id="PS51755">
    <property type="entry name" value="OMPR_PHOB"/>
    <property type="match status" value="1"/>
</dbReference>
<evidence type="ECO:0000256" key="2">
    <source>
        <dbReference type="ARBA" id="ARBA00023015"/>
    </source>
</evidence>
<evidence type="ECO:0000256" key="5">
    <source>
        <dbReference type="PROSITE-ProRule" id="PRU01091"/>
    </source>
</evidence>
<dbReference type="Pfam" id="PF00486">
    <property type="entry name" value="Trans_reg_C"/>
    <property type="match status" value="1"/>
</dbReference>
<dbReference type="Gene3D" id="1.10.10.10">
    <property type="entry name" value="Winged helix-like DNA-binding domain superfamily/Winged helix DNA-binding domain"/>
    <property type="match status" value="1"/>
</dbReference>
<dbReference type="InterPro" id="IPR005158">
    <property type="entry name" value="BTAD"/>
</dbReference>
<dbReference type="SMART" id="SM01043">
    <property type="entry name" value="BTAD"/>
    <property type="match status" value="1"/>
</dbReference>
<proteinExistence type="inferred from homology"/>
<dbReference type="Gene3D" id="1.25.40.10">
    <property type="entry name" value="Tetratricopeptide repeat domain"/>
    <property type="match status" value="1"/>
</dbReference>
<dbReference type="SUPFAM" id="SSF46894">
    <property type="entry name" value="C-terminal effector domain of the bipartite response regulators"/>
    <property type="match status" value="1"/>
</dbReference>
<evidence type="ECO:0000256" key="4">
    <source>
        <dbReference type="ARBA" id="ARBA00023163"/>
    </source>
</evidence>
<feature type="region of interest" description="Disordered" evidence="6">
    <location>
        <begin position="217"/>
        <end position="268"/>
    </location>
</feature>
<keyword evidence="4" id="KW-0804">Transcription</keyword>
<sequence length="268" mass="29776">MSRDLRFGVLGGLMVSRRGSEQPISAAKHRVLLACLLTSPGAGVPVRRLVTCLWGEAPPDNARAVVHTYVSRLRALLGSPSVIETLPEGYQVRVQEHQLDLLRFRALVRRAAGEEDVGAKLDLLDKALAEWRGLPLSDVDSVALHQAEVVRLNAEWRAAADRRAELMLRCGRHVEVLPQLQYLTSEQPLDERLRGQLMLALYQCGNQAAALETYQQPWSGTRSGTEEAVQGDPAWRTRPARPDRPGTNHLVADLPAPRGHRRTRRAHV</sequence>
<dbReference type="InterPro" id="IPR001867">
    <property type="entry name" value="OmpR/PhoB-type_DNA-bd"/>
</dbReference>
<dbReference type="PANTHER" id="PTHR35807">
    <property type="entry name" value="TRANSCRIPTIONAL REGULATOR REDD-RELATED"/>
    <property type="match status" value="1"/>
</dbReference>
<evidence type="ECO:0000259" key="7">
    <source>
        <dbReference type="PROSITE" id="PS51755"/>
    </source>
</evidence>
<protein>
    <submittedName>
        <fullName evidence="8">BTAD domain-containing putative transcriptional regulator</fullName>
    </submittedName>
</protein>
<accession>A0ABV5ZNI1</accession>
<dbReference type="RefSeq" id="WP_377849539.1">
    <property type="nucleotide sequence ID" value="NZ_JBHLZU010000002.1"/>
</dbReference>
<dbReference type="CDD" id="cd15831">
    <property type="entry name" value="BTAD"/>
    <property type="match status" value="1"/>
</dbReference>
<dbReference type="SMART" id="SM00862">
    <property type="entry name" value="Trans_reg_C"/>
    <property type="match status" value="1"/>
</dbReference>
<evidence type="ECO:0000256" key="6">
    <source>
        <dbReference type="SAM" id="MobiDB-lite"/>
    </source>
</evidence>
<dbReference type="EMBL" id="JBHLZU010000002">
    <property type="protein sequence ID" value="MFB9902454.1"/>
    <property type="molecule type" value="Genomic_DNA"/>
</dbReference>
<dbReference type="Pfam" id="PF03704">
    <property type="entry name" value="BTAD"/>
    <property type="match status" value="1"/>
</dbReference>
<feature type="domain" description="OmpR/PhoB-type" evidence="7">
    <location>
        <begin position="1"/>
        <end position="94"/>
    </location>
</feature>
<evidence type="ECO:0000256" key="3">
    <source>
        <dbReference type="ARBA" id="ARBA00023125"/>
    </source>
</evidence>
<comment type="similarity">
    <text evidence="1">Belongs to the AfsR/DnrI/RedD regulatory family.</text>
</comment>
<keyword evidence="3 5" id="KW-0238">DNA-binding</keyword>
<dbReference type="InterPro" id="IPR036388">
    <property type="entry name" value="WH-like_DNA-bd_sf"/>
</dbReference>
<keyword evidence="2" id="KW-0805">Transcription regulation</keyword>
<dbReference type="InterPro" id="IPR016032">
    <property type="entry name" value="Sig_transdc_resp-reg_C-effctor"/>
</dbReference>
<dbReference type="Proteomes" id="UP001589693">
    <property type="component" value="Unassembled WGS sequence"/>
</dbReference>
<dbReference type="InterPro" id="IPR011990">
    <property type="entry name" value="TPR-like_helical_dom_sf"/>
</dbReference>
<comment type="caution">
    <text evidence="8">The sequence shown here is derived from an EMBL/GenBank/DDBJ whole genome shotgun (WGS) entry which is preliminary data.</text>
</comment>
<name>A0ABV5ZNI1_9PSEU</name>
<dbReference type="SUPFAM" id="SSF48452">
    <property type="entry name" value="TPR-like"/>
    <property type="match status" value="1"/>
</dbReference>
<dbReference type="InterPro" id="IPR051677">
    <property type="entry name" value="AfsR-DnrI-RedD_regulator"/>
</dbReference>
<evidence type="ECO:0000313" key="9">
    <source>
        <dbReference type="Proteomes" id="UP001589693"/>
    </source>
</evidence>
<gene>
    <name evidence="8" type="ORF">ACFFQA_00750</name>
</gene>
<organism evidence="8 9">
    <name type="scientific">Allokutzneria oryzae</name>
    <dbReference type="NCBI Taxonomy" id="1378989"/>
    <lineage>
        <taxon>Bacteria</taxon>
        <taxon>Bacillati</taxon>
        <taxon>Actinomycetota</taxon>
        <taxon>Actinomycetes</taxon>
        <taxon>Pseudonocardiales</taxon>
        <taxon>Pseudonocardiaceae</taxon>
        <taxon>Allokutzneria</taxon>
    </lineage>
</organism>
<feature type="DNA-binding region" description="OmpR/PhoB-type" evidence="5">
    <location>
        <begin position="1"/>
        <end position="94"/>
    </location>
</feature>
<feature type="compositionally biased region" description="Basic residues" evidence="6">
    <location>
        <begin position="258"/>
        <end position="268"/>
    </location>
</feature>
<reference evidence="8 9" key="1">
    <citation type="submission" date="2024-09" db="EMBL/GenBank/DDBJ databases">
        <authorList>
            <person name="Sun Q."/>
            <person name="Mori K."/>
        </authorList>
    </citation>
    <scope>NUCLEOTIDE SEQUENCE [LARGE SCALE GENOMIC DNA]</scope>
    <source>
        <strain evidence="8 9">TBRC 7907</strain>
    </source>
</reference>
<evidence type="ECO:0000256" key="1">
    <source>
        <dbReference type="ARBA" id="ARBA00005820"/>
    </source>
</evidence>
<evidence type="ECO:0000313" key="8">
    <source>
        <dbReference type="EMBL" id="MFB9902454.1"/>
    </source>
</evidence>
<keyword evidence="9" id="KW-1185">Reference proteome</keyword>
<dbReference type="PANTHER" id="PTHR35807:SF1">
    <property type="entry name" value="TRANSCRIPTIONAL REGULATOR REDD"/>
    <property type="match status" value="1"/>
</dbReference>